<name>G7VHJ7_9CREN</name>
<organism evidence="2 3">
    <name type="scientific">Pyrobaculum ferrireducens</name>
    <dbReference type="NCBI Taxonomy" id="1104324"/>
    <lineage>
        <taxon>Archaea</taxon>
        <taxon>Thermoproteota</taxon>
        <taxon>Thermoprotei</taxon>
        <taxon>Thermoproteales</taxon>
        <taxon>Thermoproteaceae</taxon>
        <taxon>Pyrobaculum</taxon>
    </lineage>
</organism>
<gene>
    <name evidence="2" type="ORF">P186_1886</name>
</gene>
<dbReference type="OrthoDB" id="23301at2157"/>
<dbReference type="CDD" id="cd12124">
    <property type="entry name" value="Pgbs"/>
    <property type="match status" value="1"/>
</dbReference>
<reference evidence="2 3" key="1">
    <citation type="journal article" date="2012" name="J. Bacteriol.">
        <title>Complete genome sequence of strain 1860, a crenarchaeon of the genus pyrobaculum able to grow with various electron acceptors.</title>
        <authorList>
            <person name="Mardanov A.V."/>
            <person name="Gumerov V.M."/>
            <person name="Slobodkina G.B."/>
            <person name="Beletsky A.V."/>
            <person name="Bonch-Osmolovskaya E.A."/>
            <person name="Ravin N.V."/>
            <person name="Skryabin K.G."/>
        </authorList>
    </citation>
    <scope>NUCLEOTIDE SEQUENCE [LARGE SCALE GENOMIC DNA]</scope>
    <source>
        <strain evidence="2 3">1860</strain>
    </source>
</reference>
<dbReference type="GO" id="GO:0019825">
    <property type="term" value="F:oxygen binding"/>
    <property type="evidence" value="ECO:0007669"/>
    <property type="project" value="InterPro"/>
</dbReference>
<dbReference type="InterPro" id="IPR009050">
    <property type="entry name" value="Globin-like_sf"/>
</dbReference>
<dbReference type="PIRSF" id="PIRSF014300">
    <property type="entry name" value="Protoglobin"/>
    <property type="match status" value="1"/>
</dbReference>
<dbReference type="SMR" id="G7VHJ7"/>
<dbReference type="InterPro" id="IPR012102">
    <property type="entry name" value="Protoglobin"/>
</dbReference>
<dbReference type="AlphaFoldDB" id="G7VHJ7"/>
<dbReference type="BioCyc" id="PSP1104324:GJSN-1844-MONOMER"/>
<dbReference type="InterPro" id="IPR012292">
    <property type="entry name" value="Globin/Proto"/>
</dbReference>
<evidence type="ECO:0000259" key="1">
    <source>
        <dbReference type="Pfam" id="PF11563"/>
    </source>
</evidence>
<dbReference type="STRING" id="1104324.P186_1886"/>
<feature type="domain" description="Globin-sensor" evidence="1">
    <location>
        <begin position="19"/>
        <end position="191"/>
    </location>
</feature>
<accession>G7VHJ7</accession>
<dbReference type="KEGG" id="pyr:P186_1886"/>
<dbReference type="eggNOG" id="arCOG04078">
    <property type="taxonomic scope" value="Archaea"/>
</dbReference>
<dbReference type="SUPFAM" id="SSF46458">
    <property type="entry name" value="Globin-like"/>
    <property type="match status" value="1"/>
</dbReference>
<dbReference type="Gene3D" id="1.10.490.10">
    <property type="entry name" value="Globins"/>
    <property type="match status" value="1"/>
</dbReference>
<dbReference type="GO" id="GO:0020037">
    <property type="term" value="F:heme binding"/>
    <property type="evidence" value="ECO:0007669"/>
    <property type="project" value="InterPro"/>
</dbReference>
<dbReference type="InterPro" id="IPR044398">
    <property type="entry name" value="Globin-sensor_dom"/>
</dbReference>
<dbReference type="GeneID" id="11596379"/>
<proteinExistence type="predicted"/>
<protein>
    <submittedName>
        <fullName evidence="2">Protogloblin ApPgb</fullName>
    </submittedName>
</protein>
<dbReference type="EMBL" id="CP003098">
    <property type="protein sequence ID" value="AET33288.1"/>
    <property type="molecule type" value="Genomic_DNA"/>
</dbReference>
<dbReference type="Proteomes" id="UP000005867">
    <property type="component" value="Chromosome"/>
</dbReference>
<evidence type="ECO:0000313" key="2">
    <source>
        <dbReference type="EMBL" id="AET33288.1"/>
    </source>
</evidence>
<dbReference type="Pfam" id="PF11563">
    <property type="entry name" value="Protoglobin"/>
    <property type="match status" value="1"/>
</dbReference>
<keyword evidence="3" id="KW-1185">Reference proteome</keyword>
<evidence type="ECO:0000313" key="3">
    <source>
        <dbReference type="Proteomes" id="UP000005867"/>
    </source>
</evidence>
<dbReference type="HOGENOM" id="CLU_119977_0_0_2"/>
<sequence>MREIPGYEFGKVPDAPISDEEFELLKKSVMWTEEDEKYRKLACEVLKGQVEQILDLWYGWVGSNPHLVYYFGDRSGRPIPQYLEAVRKRFGQWILDTVCRSYDRQWLNYVYEIGLRHHRTKKGKTDGVETVEHIPLRYMVAFIAPIGLTIKPFLEKGGHPPDVVEKMWAAWIKSVVLQVAIWSHPYAKPGEW</sequence>
<dbReference type="RefSeq" id="WP_014289113.1">
    <property type="nucleotide sequence ID" value="NC_016645.1"/>
</dbReference>